<dbReference type="SUPFAM" id="SSF48264">
    <property type="entry name" value="Cytochrome P450"/>
    <property type="match status" value="1"/>
</dbReference>
<keyword evidence="8 13" id="KW-0560">Oxidoreductase</keyword>
<evidence type="ECO:0000256" key="9">
    <source>
        <dbReference type="ARBA" id="ARBA00023004"/>
    </source>
</evidence>
<dbReference type="GO" id="GO:0020037">
    <property type="term" value="F:heme binding"/>
    <property type="evidence" value="ECO:0007669"/>
    <property type="project" value="InterPro"/>
</dbReference>
<keyword evidence="5" id="KW-0812">Transmembrane</keyword>
<evidence type="ECO:0000256" key="5">
    <source>
        <dbReference type="ARBA" id="ARBA00022692"/>
    </source>
</evidence>
<dbReference type="GO" id="GO:0016705">
    <property type="term" value="F:oxidoreductase activity, acting on paired donors, with incorporation or reduction of molecular oxygen"/>
    <property type="evidence" value="ECO:0007669"/>
    <property type="project" value="InterPro"/>
</dbReference>
<evidence type="ECO:0000256" key="12">
    <source>
        <dbReference type="PIRSR" id="PIRSR602401-1"/>
    </source>
</evidence>
<evidence type="ECO:0000313" key="14">
    <source>
        <dbReference type="Proteomes" id="UP000189703"/>
    </source>
</evidence>
<keyword evidence="4 12" id="KW-0349">Heme</keyword>
<keyword evidence="11" id="KW-0472">Membrane</keyword>
<dbReference type="FunFam" id="1.10.630.10:FF:000020">
    <property type="entry name" value="Cytochrome P450 family protein"/>
    <property type="match status" value="1"/>
</dbReference>
<dbReference type="KEGG" id="nnu:104610616"/>
<evidence type="ECO:0000256" key="7">
    <source>
        <dbReference type="ARBA" id="ARBA00022989"/>
    </source>
</evidence>
<dbReference type="InterPro" id="IPR036396">
    <property type="entry name" value="Cyt_P450_sf"/>
</dbReference>
<dbReference type="PROSITE" id="PS00086">
    <property type="entry name" value="CYTOCHROME_P450"/>
    <property type="match status" value="1"/>
</dbReference>
<dbReference type="GO" id="GO:0016020">
    <property type="term" value="C:membrane"/>
    <property type="evidence" value="ECO:0007669"/>
    <property type="project" value="UniProtKB-SubCell"/>
</dbReference>
<evidence type="ECO:0000256" key="4">
    <source>
        <dbReference type="ARBA" id="ARBA00022617"/>
    </source>
</evidence>
<evidence type="ECO:0000256" key="11">
    <source>
        <dbReference type="ARBA" id="ARBA00023136"/>
    </source>
</evidence>
<evidence type="ECO:0000256" key="10">
    <source>
        <dbReference type="ARBA" id="ARBA00023033"/>
    </source>
</evidence>
<sequence length="479" mass="54859">MAEMLVSVSLCVAASLIICIVHLVQKWRNPKCSTGRLPPGSMGLPLIGETLQFFSPHYSFDIPPFLKERIKRYGSLFKTNLVGRPVIVSTDSEFNHYILQQEGKLVELWYMDSFMKLLGDQVLTTSASLSIHKHLRNLVLSYFGPESLKKMVPEVAEMARQTLHFWSTQEAIEVKKSTEDMFFDFGSRKLFSFDLSNSTENIIKNKFADFWEGLISFPLNIPGTTFYKCLKARENVLKMLRNLIKERRNQPKRIKGDFLDKLIEEMEKEGAFLTEEAIVQLIFLLTFASFETTSLTLTLAIKFLTDHPQVLMALTDEHEAILRSRETADSAITWEEYKSMTFTSQVINEVLRLSNVAPGIFRRALTDIQVKGYTIPAGWTIMICPQTLHFDPSKYKDPLAYNPWRWEGCGANTWSKNFNPFGGGMRLCAGADFSKMLMEMFLHFLVTKYRWKRIKGGEIVGNPATSFPNGFHIQVSEKK</sequence>
<reference evidence="15" key="1">
    <citation type="submission" date="2025-08" db="UniProtKB">
        <authorList>
            <consortium name="RefSeq"/>
        </authorList>
    </citation>
    <scope>IDENTIFICATION</scope>
</reference>
<dbReference type="InterPro" id="IPR001128">
    <property type="entry name" value="Cyt_P450"/>
</dbReference>
<comment type="similarity">
    <text evidence="3 13">Belongs to the cytochrome P450 family.</text>
</comment>
<dbReference type="CDD" id="cd11043">
    <property type="entry name" value="CYP90-like"/>
    <property type="match status" value="1"/>
</dbReference>
<evidence type="ECO:0000256" key="3">
    <source>
        <dbReference type="ARBA" id="ARBA00010617"/>
    </source>
</evidence>
<comment type="subcellular location">
    <subcellularLocation>
        <location evidence="2">Membrane</location>
    </subcellularLocation>
</comment>
<evidence type="ECO:0000256" key="8">
    <source>
        <dbReference type="ARBA" id="ARBA00023002"/>
    </source>
</evidence>
<evidence type="ECO:0000313" key="15">
    <source>
        <dbReference type="RefSeq" id="XP_010275621.1"/>
    </source>
</evidence>
<dbReference type="GeneID" id="104610616"/>
<keyword evidence="7" id="KW-1133">Transmembrane helix</keyword>
<dbReference type="InterPro" id="IPR017972">
    <property type="entry name" value="Cyt_P450_CS"/>
</dbReference>
<keyword evidence="6 12" id="KW-0479">Metal-binding</keyword>
<dbReference type="GO" id="GO:0016132">
    <property type="term" value="P:brassinosteroid biosynthetic process"/>
    <property type="evidence" value="ECO:0000318"/>
    <property type="project" value="GO_Central"/>
</dbReference>
<gene>
    <name evidence="15" type="primary">LOC104610616</name>
</gene>
<dbReference type="STRING" id="4432.A0A1U8BFN5"/>
<dbReference type="PANTHER" id="PTHR24286">
    <property type="entry name" value="CYTOCHROME P450 26"/>
    <property type="match status" value="1"/>
</dbReference>
<dbReference type="GO" id="GO:0005506">
    <property type="term" value="F:iron ion binding"/>
    <property type="evidence" value="ECO:0007669"/>
    <property type="project" value="InterPro"/>
</dbReference>
<dbReference type="GO" id="GO:0004497">
    <property type="term" value="F:monooxygenase activity"/>
    <property type="evidence" value="ECO:0000318"/>
    <property type="project" value="GO_Central"/>
</dbReference>
<dbReference type="PANTHER" id="PTHR24286:SF305">
    <property type="entry name" value="CYTOCHROME P450 708A2"/>
    <property type="match status" value="1"/>
</dbReference>
<keyword evidence="10 13" id="KW-0503">Monooxygenase</keyword>
<dbReference type="Proteomes" id="UP000189703">
    <property type="component" value="Unplaced"/>
</dbReference>
<protein>
    <submittedName>
        <fullName evidence="15">Cytochrome P450 87A3-like</fullName>
    </submittedName>
</protein>
<evidence type="ECO:0000256" key="1">
    <source>
        <dbReference type="ARBA" id="ARBA00001971"/>
    </source>
</evidence>
<evidence type="ECO:0000256" key="2">
    <source>
        <dbReference type="ARBA" id="ARBA00004370"/>
    </source>
</evidence>
<dbReference type="PRINTS" id="PR00385">
    <property type="entry name" value="P450"/>
</dbReference>
<dbReference type="OrthoDB" id="1372046at2759"/>
<dbReference type="GO" id="GO:0010268">
    <property type="term" value="P:brassinosteroid homeostasis"/>
    <property type="evidence" value="ECO:0000318"/>
    <property type="project" value="GO_Central"/>
</dbReference>
<dbReference type="PRINTS" id="PR00463">
    <property type="entry name" value="EP450I"/>
</dbReference>
<dbReference type="OMA" id="HESSTMI"/>
<evidence type="ECO:0000256" key="6">
    <source>
        <dbReference type="ARBA" id="ARBA00022723"/>
    </source>
</evidence>
<comment type="cofactor">
    <cofactor evidence="1 12">
        <name>heme</name>
        <dbReference type="ChEBI" id="CHEBI:30413"/>
    </cofactor>
</comment>
<organism evidence="14 15">
    <name type="scientific">Nelumbo nucifera</name>
    <name type="common">Sacred lotus</name>
    <dbReference type="NCBI Taxonomy" id="4432"/>
    <lineage>
        <taxon>Eukaryota</taxon>
        <taxon>Viridiplantae</taxon>
        <taxon>Streptophyta</taxon>
        <taxon>Embryophyta</taxon>
        <taxon>Tracheophyta</taxon>
        <taxon>Spermatophyta</taxon>
        <taxon>Magnoliopsida</taxon>
        <taxon>Proteales</taxon>
        <taxon>Nelumbonaceae</taxon>
        <taxon>Nelumbo</taxon>
    </lineage>
</organism>
<name>A0A1U8BFN5_NELNU</name>
<dbReference type="RefSeq" id="XP_010275621.1">
    <property type="nucleotide sequence ID" value="XM_010277319.2"/>
</dbReference>
<accession>A0A1U8BFN5</accession>
<proteinExistence type="inferred from homology"/>
<dbReference type="AlphaFoldDB" id="A0A1U8BFN5"/>
<dbReference type="InterPro" id="IPR002401">
    <property type="entry name" value="Cyt_P450_E_grp-I"/>
</dbReference>
<keyword evidence="9 12" id="KW-0408">Iron</keyword>
<evidence type="ECO:0000256" key="13">
    <source>
        <dbReference type="RuleBase" id="RU000461"/>
    </source>
</evidence>
<feature type="binding site" description="axial binding residue" evidence="12">
    <location>
        <position position="428"/>
    </location>
    <ligand>
        <name>heme</name>
        <dbReference type="ChEBI" id="CHEBI:30413"/>
    </ligand>
    <ligandPart>
        <name>Fe</name>
        <dbReference type="ChEBI" id="CHEBI:18248"/>
    </ligandPart>
</feature>
<dbReference type="eggNOG" id="KOG0157">
    <property type="taxonomic scope" value="Eukaryota"/>
</dbReference>
<dbReference type="Pfam" id="PF00067">
    <property type="entry name" value="p450"/>
    <property type="match status" value="1"/>
</dbReference>
<dbReference type="Gene3D" id="1.10.630.10">
    <property type="entry name" value="Cytochrome P450"/>
    <property type="match status" value="1"/>
</dbReference>
<keyword evidence="14" id="KW-1185">Reference proteome</keyword>